<evidence type="ECO:0000256" key="6">
    <source>
        <dbReference type="ARBA" id="ARBA00022825"/>
    </source>
</evidence>
<evidence type="ECO:0000256" key="3">
    <source>
        <dbReference type="ARBA" id="ARBA00022670"/>
    </source>
</evidence>
<protein>
    <recommendedName>
        <fullName evidence="7">Dipeptidyl-peptidase</fullName>
        <ecNumber evidence="7">3.4.14.-</ecNumber>
    </recommendedName>
</protein>
<keyword evidence="6 7" id="KW-0720">Serine protease</keyword>
<dbReference type="InterPro" id="IPR019500">
    <property type="entry name" value="Pep_S46"/>
</dbReference>
<dbReference type="GO" id="GO:0043171">
    <property type="term" value="P:peptide catabolic process"/>
    <property type="evidence" value="ECO:0007669"/>
    <property type="project" value="UniProtKB-UniRule"/>
</dbReference>
<dbReference type="GO" id="GO:0008239">
    <property type="term" value="F:dipeptidyl-peptidase activity"/>
    <property type="evidence" value="ECO:0007669"/>
    <property type="project" value="UniProtKB-UniRule"/>
</dbReference>
<keyword evidence="3 7" id="KW-0645">Protease</keyword>
<comment type="similarity">
    <text evidence="1 7">Belongs to the peptidase S46 family.</text>
</comment>
<accession>A0A9D9EK48</accession>
<dbReference type="GO" id="GO:0070009">
    <property type="term" value="F:serine-type aminopeptidase activity"/>
    <property type="evidence" value="ECO:0007669"/>
    <property type="project" value="UniProtKB-UniRule"/>
</dbReference>
<evidence type="ECO:0000256" key="1">
    <source>
        <dbReference type="ARBA" id="ARBA00010491"/>
    </source>
</evidence>
<dbReference type="InterPro" id="IPR009003">
    <property type="entry name" value="Peptidase_S1_PA"/>
</dbReference>
<organism evidence="8 9">
    <name type="scientific">Candidatus Cryptobacteroides merdigallinarum</name>
    <dbReference type="NCBI Taxonomy" id="2840770"/>
    <lineage>
        <taxon>Bacteria</taxon>
        <taxon>Pseudomonadati</taxon>
        <taxon>Bacteroidota</taxon>
        <taxon>Bacteroidia</taxon>
        <taxon>Bacteroidales</taxon>
        <taxon>Candidatus Cryptobacteroides</taxon>
    </lineage>
</organism>
<keyword evidence="4 7" id="KW-0732">Signal</keyword>
<dbReference type="EMBL" id="JADIMQ010000028">
    <property type="protein sequence ID" value="MBO8448016.1"/>
    <property type="molecule type" value="Genomic_DNA"/>
</dbReference>
<dbReference type="SUPFAM" id="SSF50494">
    <property type="entry name" value="Trypsin-like serine proteases"/>
    <property type="match status" value="1"/>
</dbReference>
<evidence type="ECO:0000256" key="5">
    <source>
        <dbReference type="ARBA" id="ARBA00022801"/>
    </source>
</evidence>
<reference evidence="8" key="2">
    <citation type="journal article" date="2021" name="PeerJ">
        <title>Extensive microbial diversity within the chicken gut microbiome revealed by metagenomics and culture.</title>
        <authorList>
            <person name="Gilroy R."/>
            <person name="Ravi A."/>
            <person name="Getino M."/>
            <person name="Pursley I."/>
            <person name="Horton D.L."/>
            <person name="Alikhan N.F."/>
            <person name="Baker D."/>
            <person name="Gharbi K."/>
            <person name="Hall N."/>
            <person name="Watson M."/>
            <person name="Adriaenssens E.M."/>
            <person name="Foster-Nyarko E."/>
            <person name="Jarju S."/>
            <person name="Secka A."/>
            <person name="Antonio M."/>
            <person name="Oren A."/>
            <person name="Chaudhuri R.R."/>
            <person name="La Ragione R."/>
            <person name="Hildebrand F."/>
            <person name="Pallen M.J."/>
        </authorList>
    </citation>
    <scope>NUCLEOTIDE SEQUENCE</scope>
    <source>
        <strain evidence="8">20514</strain>
    </source>
</reference>
<feature type="chain" id="PRO_5039757217" description="Dipeptidyl-peptidase" evidence="7">
    <location>
        <begin position="24"/>
        <end position="719"/>
    </location>
</feature>
<dbReference type="PANTHER" id="PTHR38469">
    <property type="entry name" value="PERIPLASMIC PEPTIDASE SUBFAMILY S1B"/>
    <property type="match status" value="1"/>
</dbReference>
<evidence type="ECO:0000256" key="7">
    <source>
        <dbReference type="RuleBase" id="RU366067"/>
    </source>
</evidence>
<feature type="signal peptide" evidence="7">
    <location>
        <begin position="1"/>
        <end position="23"/>
    </location>
</feature>
<keyword evidence="5 7" id="KW-0378">Hydrolase</keyword>
<comment type="caution">
    <text evidence="8">The sequence shown here is derived from an EMBL/GenBank/DDBJ whole genome shotgun (WGS) entry which is preliminary data.</text>
</comment>
<evidence type="ECO:0000256" key="2">
    <source>
        <dbReference type="ARBA" id="ARBA00022438"/>
    </source>
</evidence>
<evidence type="ECO:0000313" key="8">
    <source>
        <dbReference type="EMBL" id="MBO8448016.1"/>
    </source>
</evidence>
<dbReference type="PANTHER" id="PTHR38469:SF1">
    <property type="entry name" value="PERIPLASMIC PEPTIDASE SUBFAMILY S1B"/>
    <property type="match status" value="1"/>
</dbReference>
<dbReference type="Gene3D" id="2.40.10.10">
    <property type="entry name" value="Trypsin-like serine proteases"/>
    <property type="match status" value="1"/>
</dbReference>
<keyword evidence="2 7" id="KW-0031">Aminopeptidase</keyword>
<dbReference type="EC" id="3.4.14.-" evidence="7"/>
<gene>
    <name evidence="8" type="ORF">IAC29_01940</name>
</gene>
<dbReference type="InterPro" id="IPR043504">
    <property type="entry name" value="Peptidase_S1_PA_chymotrypsin"/>
</dbReference>
<name>A0A9D9EK48_9BACT</name>
<sequence>MKIAAAAVSAGIMALCAPWQAVADEGMWLPSLISERIGDMQEKGFRLGAEDIYSINQASLKDAVVLFGRGCTGELISAEGLLLTNHHCGYAQIQKHSSVEHDYLRDGFWAMTRQEELPNEGLTVRFLEKMEDVTGKVLGGYREEMSPRQRDSLVEANSRILIREAEAGGKGLKASVESLYYGNQYFLFLYREYSDIRLVGAPPSSIGKFGGDTDNWMWPRHTGDFSIFRIYAGKDNYPAPYSPDNVPYTPKRFFRISTGGISEGDFTFIYGFPGSTREYIMSSGVRYISEISDPMKIGLRTLRLGIQEKYMDMSQEVRIKYASKNAGVANAWKKWQGESGGIRRLGTVRQKQEFEERFSRWAENTVYGPVLHKLDSLYSALEPYMYTLEYCSESALTVELCNFAGKIARLSESLRNGAPDAADSLAQDFREKVAVAAGAFYKDYYLPIDKESFIAVMDAFGRDIDDGFKPECFKEGIARYGSAAGWADEIFGRSVFTDSSRVMALTAADSSLIAADPAAVFAKGFREWYTSTLYPVCRRLESEISLLYRTYMKGLMEFMPDKTFYPDANLTLRVAYGRVEGYSPADGIWYEPVSTLEGIMEKDNPGIYDYNVPQRLRDVHASGDYGRWTITDSKGGTTVPVCFLATNHTSGGNSGSPVINADGDLAGINFDRVWEGTMSDIVYDPEFCRNISLDIRYVLFIIEKVAGAGHLLEEMVFAE</sequence>
<evidence type="ECO:0000256" key="4">
    <source>
        <dbReference type="ARBA" id="ARBA00022729"/>
    </source>
</evidence>
<dbReference type="Proteomes" id="UP000810252">
    <property type="component" value="Unassembled WGS sequence"/>
</dbReference>
<proteinExistence type="inferred from homology"/>
<evidence type="ECO:0000313" key="9">
    <source>
        <dbReference type="Proteomes" id="UP000810252"/>
    </source>
</evidence>
<dbReference type="GO" id="GO:0006508">
    <property type="term" value="P:proteolysis"/>
    <property type="evidence" value="ECO:0007669"/>
    <property type="project" value="UniProtKB-KW"/>
</dbReference>
<reference evidence="8" key="1">
    <citation type="submission" date="2020-10" db="EMBL/GenBank/DDBJ databases">
        <authorList>
            <person name="Gilroy R."/>
        </authorList>
    </citation>
    <scope>NUCLEOTIDE SEQUENCE</scope>
    <source>
        <strain evidence="8">20514</strain>
    </source>
</reference>
<dbReference type="AlphaFoldDB" id="A0A9D9EK48"/>
<dbReference type="Pfam" id="PF10459">
    <property type="entry name" value="Peptidase_S46"/>
    <property type="match status" value="1"/>
</dbReference>
<comment type="function">
    <text evidence="7">Catalyzes the removal of dipeptides from the N-terminus of oligopeptides.</text>
</comment>